<dbReference type="InterPro" id="IPR027417">
    <property type="entry name" value="P-loop_NTPase"/>
</dbReference>
<dbReference type="Pfam" id="PF00005">
    <property type="entry name" value="ABC_tran"/>
    <property type="match status" value="1"/>
</dbReference>
<keyword evidence="8" id="KW-1185">Reference proteome</keyword>
<evidence type="ECO:0000256" key="3">
    <source>
        <dbReference type="ARBA" id="ARBA00022448"/>
    </source>
</evidence>
<keyword evidence="7" id="KW-0547">Nucleotide-binding</keyword>
<name>A0ABR8WXZ2_9MICO</name>
<evidence type="ECO:0000256" key="1">
    <source>
        <dbReference type="ARBA" id="ARBA00004370"/>
    </source>
</evidence>
<dbReference type="InterPro" id="IPR003439">
    <property type="entry name" value="ABC_transporter-like_ATP-bd"/>
</dbReference>
<evidence type="ECO:0000256" key="4">
    <source>
        <dbReference type="ARBA" id="ARBA00022475"/>
    </source>
</evidence>
<comment type="similarity">
    <text evidence="2">Belongs to the ABC transporter superfamily.</text>
</comment>
<dbReference type="Proteomes" id="UP000651517">
    <property type="component" value="Unassembled WGS sequence"/>
</dbReference>
<organism evidence="7 8">
    <name type="scientific">Brevibacterium gallinarum</name>
    <dbReference type="NCBI Taxonomy" id="2762220"/>
    <lineage>
        <taxon>Bacteria</taxon>
        <taxon>Bacillati</taxon>
        <taxon>Actinomycetota</taxon>
        <taxon>Actinomycetes</taxon>
        <taxon>Micrococcales</taxon>
        <taxon>Brevibacteriaceae</taxon>
        <taxon>Brevibacterium</taxon>
    </lineage>
</organism>
<dbReference type="PANTHER" id="PTHR43297">
    <property type="entry name" value="OLIGOPEPTIDE TRANSPORT ATP-BINDING PROTEIN APPD"/>
    <property type="match status" value="1"/>
</dbReference>
<evidence type="ECO:0000256" key="2">
    <source>
        <dbReference type="ARBA" id="ARBA00005417"/>
    </source>
</evidence>
<dbReference type="GO" id="GO:0005524">
    <property type="term" value="F:ATP binding"/>
    <property type="evidence" value="ECO:0007669"/>
    <property type="project" value="UniProtKB-KW"/>
</dbReference>
<evidence type="ECO:0000259" key="6">
    <source>
        <dbReference type="Pfam" id="PF00005"/>
    </source>
</evidence>
<evidence type="ECO:0000256" key="5">
    <source>
        <dbReference type="ARBA" id="ARBA00023136"/>
    </source>
</evidence>
<feature type="domain" description="ABC transporter" evidence="6">
    <location>
        <begin position="57"/>
        <end position="86"/>
    </location>
</feature>
<sequence>MSIVLAISTPACVTAALLSPDTIQELNVNSPNHNSILEITGLNVGFQNDASIAPAVENVSLSVERGEVLAVVGESGSGKSITAMSVLVSRVRLSGRAVM</sequence>
<dbReference type="EMBL" id="JACSPY010000028">
    <property type="protein sequence ID" value="MBD8021953.1"/>
    <property type="molecule type" value="Genomic_DNA"/>
</dbReference>
<accession>A0ABR8WXZ2</accession>
<protein>
    <submittedName>
        <fullName evidence="7">ATP-binding cassette domain-containing protein</fullName>
    </submittedName>
</protein>
<keyword evidence="5" id="KW-0472">Membrane</keyword>
<reference evidence="7 8" key="1">
    <citation type="submission" date="2020-08" db="EMBL/GenBank/DDBJ databases">
        <title>A Genomic Blueprint of the Chicken Gut Microbiome.</title>
        <authorList>
            <person name="Gilroy R."/>
            <person name="Ravi A."/>
            <person name="Getino M."/>
            <person name="Pursley I."/>
            <person name="Horton D.L."/>
            <person name="Alikhan N.-F."/>
            <person name="Baker D."/>
            <person name="Gharbi K."/>
            <person name="Hall N."/>
            <person name="Watson M."/>
            <person name="Adriaenssens E.M."/>
            <person name="Foster-Nyarko E."/>
            <person name="Jarju S."/>
            <person name="Secka A."/>
            <person name="Antonio M."/>
            <person name="Oren A."/>
            <person name="Chaudhuri R."/>
            <person name="La Ragione R.M."/>
            <person name="Hildebrand F."/>
            <person name="Pallen M.J."/>
        </authorList>
    </citation>
    <scope>NUCLEOTIDE SEQUENCE [LARGE SCALE GENOMIC DNA]</scope>
    <source>
        <strain evidence="7 8">Re57</strain>
    </source>
</reference>
<dbReference type="Gene3D" id="3.40.50.300">
    <property type="entry name" value="P-loop containing nucleotide triphosphate hydrolases"/>
    <property type="match status" value="1"/>
</dbReference>
<comment type="caution">
    <text evidence="7">The sequence shown here is derived from an EMBL/GenBank/DDBJ whole genome shotgun (WGS) entry which is preliminary data.</text>
</comment>
<keyword evidence="4" id="KW-1003">Cell membrane</keyword>
<proteinExistence type="inferred from homology"/>
<keyword evidence="7" id="KW-0067">ATP-binding</keyword>
<dbReference type="RefSeq" id="WP_191727477.1">
    <property type="nucleotide sequence ID" value="NZ_JACSPY010000028.1"/>
</dbReference>
<evidence type="ECO:0000313" key="7">
    <source>
        <dbReference type="EMBL" id="MBD8021953.1"/>
    </source>
</evidence>
<keyword evidence="3" id="KW-0813">Transport</keyword>
<dbReference type="InterPro" id="IPR050388">
    <property type="entry name" value="ABC_Ni/Peptide_Import"/>
</dbReference>
<evidence type="ECO:0000313" key="8">
    <source>
        <dbReference type="Proteomes" id="UP000651517"/>
    </source>
</evidence>
<gene>
    <name evidence="7" type="ORF">H9634_14325</name>
</gene>
<dbReference type="PANTHER" id="PTHR43297:SF2">
    <property type="entry name" value="DIPEPTIDE TRANSPORT ATP-BINDING PROTEIN DPPD"/>
    <property type="match status" value="1"/>
</dbReference>
<comment type="subcellular location">
    <subcellularLocation>
        <location evidence="1">Membrane</location>
    </subcellularLocation>
</comment>
<dbReference type="SUPFAM" id="SSF52540">
    <property type="entry name" value="P-loop containing nucleoside triphosphate hydrolases"/>
    <property type="match status" value="1"/>
</dbReference>